<accession>A0A2P2QGU8</accession>
<organism evidence="1">
    <name type="scientific">Rhizophora mucronata</name>
    <name type="common">Asiatic mangrove</name>
    <dbReference type="NCBI Taxonomy" id="61149"/>
    <lineage>
        <taxon>Eukaryota</taxon>
        <taxon>Viridiplantae</taxon>
        <taxon>Streptophyta</taxon>
        <taxon>Embryophyta</taxon>
        <taxon>Tracheophyta</taxon>
        <taxon>Spermatophyta</taxon>
        <taxon>Magnoliopsida</taxon>
        <taxon>eudicotyledons</taxon>
        <taxon>Gunneridae</taxon>
        <taxon>Pentapetalae</taxon>
        <taxon>rosids</taxon>
        <taxon>fabids</taxon>
        <taxon>Malpighiales</taxon>
        <taxon>Rhizophoraceae</taxon>
        <taxon>Rhizophora</taxon>
    </lineage>
</organism>
<protein>
    <submittedName>
        <fullName evidence="1">Uncharacterized protein</fullName>
    </submittedName>
</protein>
<proteinExistence type="predicted"/>
<reference evidence="1" key="1">
    <citation type="submission" date="2018-02" db="EMBL/GenBank/DDBJ databases">
        <title>Rhizophora mucronata_Transcriptome.</title>
        <authorList>
            <person name="Meera S.P."/>
            <person name="Sreeshan A."/>
            <person name="Augustine A."/>
        </authorList>
    </citation>
    <scope>NUCLEOTIDE SEQUENCE</scope>
    <source>
        <tissue evidence="1">Leaf</tissue>
    </source>
</reference>
<evidence type="ECO:0000313" key="1">
    <source>
        <dbReference type="EMBL" id="MBX66230.1"/>
    </source>
</evidence>
<name>A0A2P2QGU8_RHIMU</name>
<dbReference type="AlphaFoldDB" id="A0A2P2QGU8"/>
<sequence length="16" mass="1867">MSNPFESVTPSIFPWK</sequence>
<dbReference type="EMBL" id="GGEC01085746">
    <property type="protein sequence ID" value="MBX66230.1"/>
    <property type="molecule type" value="Transcribed_RNA"/>
</dbReference>